<gene>
    <name evidence="1" type="ORF">JD854_RS23660</name>
</gene>
<evidence type="ECO:0000313" key="2">
    <source>
        <dbReference type="Proteomes" id="UP000862426"/>
    </source>
</evidence>
<dbReference type="EMBL" id="DACYAJ020000044">
    <property type="protein sequence ID" value="HCD1258040.1"/>
    <property type="molecule type" value="Genomic_DNA"/>
</dbReference>
<proteinExistence type="predicted"/>
<protein>
    <submittedName>
        <fullName evidence="1">Uncharacterized protein</fullName>
    </submittedName>
</protein>
<organism evidence="1 2">
    <name type="scientific">Citrobacter amalonaticus</name>
    <dbReference type="NCBI Taxonomy" id="35703"/>
    <lineage>
        <taxon>Bacteria</taxon>
        <taxon>Pseudomonadati</taxon>
        <taxon>Pseudomonadota</taxon>
        <taxon>Gammaproteobacteria</taxon>
        <taxon>Enterobacterales</taxon>
        <taxon>Enterobacteriaceae</taxon>
        <taxon>Citrobacter</taxon>
    </lineage>
</organism>
<name>A0A9C7QSF8_CITAM</name>
<dbReference type="Proteomes" id="UP000862426">
    <property type="component" value="Unassembled WGS sequence"/>
</dbReference>
<reference evidence="1" key="2">
    <citation type="submission" date="2022-05" db="EMBL/GenBank/DDBJ databases">
        <authorList>
            <consortium name="NCBI Pathogen Detection Project"/>
        </authorList>
    </citation>
    <scope>NUCLEOTIDE SEQUENCE</scope>
    <source>
        <strain evidence="1">CAV1698</strain>
    </source>
</reference>
<comment type="caution">
    <text evidence="1">The sequence shown here is derived from an EMBL/GenBank/DDBJ whole genome shotgun (WGS) entry which is preliminary data.</text>
</comment>
<accession>A0A9C7QSF8</accession>
<sequence length="87" mass="9711">MKFIQRIGSNVSVNIGSKTLANIPYSEELTTDFTLEGYNQRAKEHAQNVVVKIIEAAQKQTAFDSNASAILDNATQNSLSNTRYFQR</sequence>
<reference evidence="1" key="1">
    <citation type="journal article" date="2018" name="Genome Biol.">
        <title>SKESA: strategic k-mer extension for scrupulous assemblies.</title>
        <authorList>
            <person name="Souvorov A."/>
            <person name="Agarwala R."/>
            <person name="Lipman D.J."/>
        </authorList>
    </citation>
    <scope>NUCLEOTIDE SEQUENCE</scope>
    <source>
        <strain evidence="1">CAV1698</strain>
    </source>
</reference>
<evidence type="ECO:0000313" key="1">
    <source>
        <dbReference type="EMBL" id="HCD1258040.1"/>
    </source>
</evidence>
<dbReference type="AlphaFoldDB" id="A0A9C7QSF8"/>